<evidence type="ECO:0000256" key="18">
    <source>
        <dbReference type="ARBA" id="ARBA00023136"/>
    </source>
</evidence>
<keyword evidence="17" id="KW-0496">Mitochondrion</keyword>
<evidence type="ECO:0000256" key="9">
    <source>
        <dbReference type="ARBA" id="ARBA00022741"/>
    </source>
</evidence>
<evidence type="ECO:0000313" key="28">
    <source>
        <dbReference type="WBParaSite" id="L893_g1780.t1"/>
    </source>
</evidence>
<evidence type="ECO:0000256" key="1">
    <source>
        <dbReference type="ARBA" id="ARBA00004292"/>
    </source>
</evidence>
<dbReference type="EC" id="7.1.1.1" evidence="5"/>
<evidence type="ECO:0000256" key="8">
    <source>
        <dbReference type="ARBA" id="ARBA00022692"/>
    </source>
</evidence>
<feature type="transmembrane region" description="Helical" evidence="24">
    <location>
        <begin position="467"/>
        <end position="486"/>
    </location>
</feature>
<evidence type="ECO:0000256" key="19">
    <source>
        <dbReference type="ARBA" id="ARBA00048202"/>
    </source>
</evidence>
<reference evidence="28" key="1">
    <citation type="submission" date="2016-11" db="UniProtKB">
        <authorList>
            <consortium name="WormBaseParasite"/>
        </authorList>
    </citation>
    <scope>IDENTIFICATION</scope>
</reference>
<dbReference type="InterPro" id="IPR034300">
    <property type="entry name" value="PNTB-like"/>
</dbReference>
<feature type="transmembrane region" description="Helical" evidence="24">
    <location>
        <begin position="670"/>
        <end position="691"/>
    </location>
</feature>
<dbReference type="PANTHER" id="PTHR10160:SF19">
    <property type="entry name" value="PROTON-TRANSLOCATING NAD(P)(+) TRANSHYDROGENASE"/>
    <property type="match status" value="1"/>
</dbReference>
<dbReference type="FunFam" id="3.40.50.1220:FF:000002">
    <property type="entry name" value="NAD(P) transhydrogenase subunit beta"/>
    <property type="match status" value="1"/>
</dbReference>
<evidence type="ECO:0000256" key="7">
    <source>
        <dbReference type="ARBA" id="ARBA00022519"/>
    </source>
</evidence>
<comment type="function">
    <text evidence="20">The transhydrogenation between NADH and NADP is coupled to respiration and ATP hydrolysis and functions as a proton pump across the membrane. May play a role in reactive oxygen species (ROS) detoxification in the adrenal gland.</text>
</comment>
<comment type="similarity">
    <text evidence="3">In the N-terminal section; belongs to the AlaDH/PNT family.</text>
</comment>
<dbReference type="InterPro" id="IPR024605">
    <property type="entry name" value="NADP_transhyd_a_C"/>
</dbReference>
<dbReference type="GO" id="GO:0008750">
    <property type="term" value="F:proton-translocating NAD(P)+ transhydrogenase activity"/>
    <property type="evidence" value="ECO:0007669"/>
    <property type="project" value="UniProtKB-EC"/>
</dbReference>
<evidence type="ECO:0000256" key="5">
    <source>
        <dbReference type="ARBA" id="ARBA00012943"/>
    </source>
</evidence>
<dbReference type="GO" id="GO:0005743">
    <property type="term" value="C:mitochondrial inner membrane"/>
    <property type="evidence" value="ECO:0007669"/>
    <property type="project" value="UniProtKB-SubCell"/>
</dbReference>
<keyword evidence="7" id="KW-0997">Cell inner membrane</keyword>
<evidence type="ECO:0000256" key="17">
    <source>
        <dbReference type="ARBA" id="ARBA00023128"/>
    </source>
</evidence>
<dbReference type="InterPro" id="IPR007698">
    <property type="entry name" value="AlaDH/PNT_NAD(H)-bd"/>
</dbReference>
<keyword evidence="12" id="KW-0809">Transit peptide</keyword>
<evidence type="ECO:0000256" key="24">
    <source>
        <dbReference type="SAM" id="Phobius"/>
    </source>
</evidence>
<dbReference type="InterPro" id="IPR026255">
    <property type="entry name" value="NADP_transhyd_a"/>
</dbReference>
<dbReference type="Gene3D" id="3.40.50.720">
    <property type="entry name" value="NAD(P)-binding Rossmann-like Domain"/>
    <property type="match status" value="2"/>
</dbReference>
<feature type="domain" description="Alanine dehydrogenase/pyridine nucleotide transhydrogenase NAD(H)-binding" evidence="25">
    <location>
        <begin position="185"/>
        <end position="350"/>
    </location>
</feature>
<evidence type="ECO:0000313" key="27">
    <source>
        <dbReference type="Proteomes" id="UP000095287"/>
    </source>
</evidence>
<sequence>MSIKMRLLWQRGSGHWLRFRKFCSAAPSPVAEEGIYWKDLTVSAVKETYKGEQRVALSPSSVGSLTKKGITVKIESGAGTLSSFHDDHFAKAGALVVDRKDAYQSDVILKVRPPSFEEVPLIPKNATLISFINPAINQPLVYELAKRDLTVFGLDCIPRISRAQVYDALSSMANIAGYKAVIEAANHFGRFFTGQITAAGKVPPAKVLVIGGGVAGLSSIGTAKNMGAIVRGFDTRESVKDQIESLGGEFLELNVKESGEGGGGYAKEMSPEFIAAEMALFAKQCKEVDIVITTALIPGKPAPRLITKEMIATMKPGSVVVDLAAEAGGNIETTRPGEVYTDSNGVIHIGYTDLPGRLPTQSSTLYSNNITKFLLSIGTPEKYKINMEDEVIRGSIVLDNGNLMWPPPPIQTPPPVLPKKPEPDQTALVKVENPFMQTLKKAGGYTVALGTINALGIASPNASVSQMLTTFGLAGIVGYHTVWGVTPALHSPLMSVTNAISGITAAGALYGMGGSLVPDTTPQALALAAAFISSINIGGGFLITKRMLDMFKRPTDRMEYNFLYGIPAVAFLGTYGASVFHGYPEIHSLACLGSSLCCVGALAGLSNQRTARLGNSLGMIGVSGGLATTIGVLNPSVDVLMQMGGAIGSGMLIGLGIAKKIQVTELPQLVAAFHSFVGLSATVTCLAHFMADHHHLLGNAAAADAAAIKTALFLGAYIGGVTFTGSVMAYAKLQGLLGSAPTYLPARHLINAALLGGNVGALGLYLNTQDYGTALGMLGATSAMSSLMGVTLTMAIGGADMPVVITVLNSYSGWALCAEGFMLNNNLLTIVGALIGSSGAILSHIMCKAMNRSLISVILGGVGTKSQAGGQAKTIEGTANFTDVDGAVDIISNAKSVIIVPGYGLCAAHAQYPIAELAKILQERGTKVRFGIHPVAGRMPGQLNVLLAEAGVPYDIVEEMDEINDDFPETDVALVIGANDTVNKAAEDDPNSSIAGMPVLKVWNAKQVVIMKRTMGVGYAAVDNPVFFHENTQMLLGDAKKTCEQILNGVKMESEKVDDQ</sequence>
<evidence type="ECO:0000256" key="20">
    <source>
        <dbReference type="ARBA" id="ARBA00054910"/>
    </source>
</evidence>
<evidence type="ECO:0000256" key="21">
    <source>
        <dbReference type="ARBA" id="ARBA00061558"/>
    </source>
</evidence>
<feature type="transmembrane region" description="Helical" evidence="24">
    <location>
        <begin position="524"/>
        <end position="542"/>
    </location>
</feature>
<dbReference type="Pfam" id="PF01262">
    <property type="entry name" value="AlaDh_PNT_C"/>
    <property type="match status" value="1"/>
</dbReference>
<dbReference type="WBParaSite" id="L893_g1780.t1">
    <property type="protein sequence ID" value="L893_g1780.t1"/>
    <property type="gene ID" value="L893_g1780"/>
</dbReference>
<dbReference type="SMART" id="SM01003">
    <property type="entry name" value="AlaDh_PNT_N"/>
    <property type="match status" value="1"/>
</dbReference>
<keyword evidence="13" id="KW-1278">Translocase</keyword>
<dbReference type="SMART" id="SM01002">
    <property type="entry name" value="AlaDh_PNT_C"/>
    <property type="match status" value="1"/>
</dbReference>
<feature type="transmembrane region" description="Helical" evidence="24">
    <location>
        <begin position="639"/>
        <end position="658"/>
    </location>
</feature>
<dbReference type="PROSITE" id="PS00836">
    <property type="entry name" value="ALADH_PNT_1"/>
    <property type="match status" value="1"/>
</dbReference>
<evidence type="ECO:0000256" key="3">
    <source>
        <dbReference type="ARBA" id="ARBA00005624"/>
    </source>
</evidence>
<proteinExistence type="inferred from homology"/>
<name>A0A1I7YMD2_9BILA</name>
<dbReference type="InterPro" id="IPR036291">
    <property type="entry name" value="NAD(P)-bd_dom_sf"/>
</dbReference>
<keyword evidence="16" id="KW-0520">NAD</keyword>
<dbReference type="InterPro" id="IPR007886">
    <property type="entry name" value="AlaDH/PNT_N"/>
</dbReference>
<feature type="transmembrane region" description="Helical" evidence="24">
    <location>
        <begin position="617"/>
        <end position="633"/>
    </location>
</feature>
<keyword evidence="6" id="KW-1003">Cell membrane</keyword>
<comment type="subunit">
    <text evidence="4">Homodimer.</text>
</comment>
<comment type="catalytic activity">
    <reaction evidence="19">
        <text>NAD(+) + NADPH + H(+)(in) = NADH + NADP(+) + H(+)(out)</text>
        <dbReference type="Rhea" id="RHEA:47992"/>
        <dbReference type="ChEBI" id="CHEBI:15378"/>
        <dbReference type="ChEBI" id="CHEBI:57540"/>
        <dbReference type="ChEBI" id="CHEBI:57783"/>
        <dbReference type="ChEBI" id="CHEBI:57945"/>
        <dbReference type="ChEBI" id="CHEBI:58349"/>
        <dbReference type="EC" id="7.1.1.1"/>
    </reaction>
</comment>
<evidence type="ECO:0000256" key="12">
    <source>
        <dbReference type="ARBA" id="ARBA00022946"/>
    </source>
</evidence>
<dbReference type="InterPro" id="IPR029035">
    <property type="entry name" value="DHS-like_NAD/FAD-binding_dom"/>
</dbReference>
<evidence type="ECO:0000256" key="14">
    <source>
        <dbReference type="ARBA" id="ARBA00022989"/>
    </source>
</evidence>
<keyword evidence="8 24" id="KW-0812">Transmembrane</keyword>
<dbReference type="Pfam" id="PF02233">
    <property type="entry name" value="PNTB"/>
    <property type="match status" value="1"/>
</dbReference>
<evidence type="ECO:0000256" key="4">
    <source>
        <dbReference type="ARBA" id="ARBA00011738"/>
    </source>
</evidence>
<organism evidence="27 28">
    <name type="scientific">Steinernema glaseri</name>
    <dbReference type="NCBI Taxonomy" id="37863"/>
    <lineage>
        <taxon>Eukaryota</taxon>
        <taxon>Metazoa</taxon>
        <taxon>Ecdysozoa</taxon>
        <taxon>Nematoda</taxon>
        <taxon>Chromadorea</taxon>
        <taxon>Rhabditida</taxon>
        <taxon>Tylenchina</taxon>
        <taxon>Panagrolaimomorpha</taxon>
        <taxon>Strongyloidoidea</taxon>
        <taxon>Steinernematidae</taxon>
        <taxon>Steinernema</taxon>
    </lineage>
</organism>
<dbReference type="PANTHER" id="PTHR10160">
    <property type="entry name" value="NAD(P) TRANSHYDROGENASE"/>
    <property type="match status" value="1"/>
</dbReference>
<protein>
    <recommendedName>
        <fullName evidence="22">NAD(P) transhydrogenase, mitochondrial</fullName>
        <ecNumber evidence="5">7.1.1.1</ecNumber>
    </recommendedName>
    <alternativeName>
        <fullName evidence="23">Nicotinamide nucleotide transhydrogenase</fullName>
    </alternativeName>
</protein>
<dbReference type="SUPFAM" id="SSF52467">
    <property type="entry name" value="DHS-like NAD/FAD-binding domain"/>
    <property type="match status" value="1"/>
</dbReference>
<keyword evidence="9" id="KW-0547">Nucleotide-binding</keyword>
<dbReference type="FunFam" id="3.40.50.720:FF:000028">
    <property type="entry name" value="NAD(P) transhydrogenase subunit alpha"/>
    <property type="match status" value="1"/>
</dbReference>
<evidence type="ECO:0000256" key="22">
    <source>
        <dbReference type="ARBA" id="ARBA00074145"/>
    </source>
</evidence>
<comment type="similarity">
    <text evidence="21">In the C-terminal section; belongs to the PNT beta subunit family.</text>
</comment>
<evidence type="ECO:0000259" key="25">
    <source>
        <dbReference type="SMART" id="SM01002"/>
    </source>
</evidence>
<accession>A0A1I7YMD2</accession>
<evidence type="ECO:0000256" key="2">
    <source>
        <dbReference type="ARBA" id="ARBA00004429"/>
    </source>
</evidence>
<evidence type="ECO:0000256" key="16">
    <source>
        <dbReference type="ARBA" id="ARBA00023027"/>
    </source>
</evidence>
<evidence type="ECO:0000256" key="6">
    <source>
        <dbReference type="ARBA" id="ARBA00022475"/>
    </source>
</evidence>
<dbReference type="CDD" id="cd05304">
    <property type="entry name" value="Rubrum_tdh"/>
    <property type="match status" value="1"/>
</dbReference>
<feature type="transmembrane region" description="Helical" evidence="24">
    <location>
        <begin position="749"/>
        <end position="768"/>
    </location>
</feature>
<evidence type="ECO:0000256" key="23">
    <source>
        <dbReference type="ARBA" id="ARBA00079255"/>
    </source>
</evidence>
<dbReference type="AlphaFoldDB" id="A0A1I7YMD2"/>
<dbReference type="Pfam" id="PF12769">
    <property type="entry name" value="PNTB_4TM"/>
    <property type="match status" value="1"/>
</dbReference>
<evidence type="ECO:0000256" key="13">
    <source>
        <dbReference type="ARBA" id="ARBA00022967"/>
    </source>
</evidence>
<evidence type="ECO:0000256" key="10">
    <source>
        <dbReference type="ARBA" id="ARBA00022792"/>
    </source>
</evidence>
<keyword evidence="14 24" id="KW-1133">Transmembrane helix</keyword>
<evidence type="ECO:0000256" key="15">
    <source>
        <dbReference type="ARBA" id="ARBA00022990"/>
    </source>
</evidence>
<feature type="transmembrane region" description="Helical" evidence="24">
    <location>
        <begin position="711"/>
        <end position="729"/>
    </location>
</feature>
<dbReference type="Proteomes" id="UP000095287">
    <property type="component" value="Unplaced"/>
</dbReference>
<comment type="subcellular location">
    <subcellularLocation>
        <location evidence="2">Cell inner membrane</location>
        <topology evidence="2">Multi-pass membrane protein</topology>
    </subcellularLocation>
    <subcellularLocation>
        <location evidence="1">Mitochondrion inner membrane</location>
        <topology evidence="1">Multi-pass membrane protein</topology>
        <orientation evidence="1">Matrix side</orientation>
    </subcellularLocation>
</comment>
<evidence type="ECO:0000256" key="11">
    <source>
        <dbReference type="ARBA" id="ARBA00022857"/>
    </source>
</evidence>
<dbReference type="GO" id="GO:0005886">
    <property type="term" value="C:plasma membrane"/>
    <property type="evidence" value="ECO:0007669"/>
    <property type="project" value="UniProtKB-SubCell"/>
</dbReference>
<dbReference type="InterPro" id="IPR008142">
    <property type="entry name" value="AlaDH/PNT_CS1"/>
</dbReference>
<feature type="transmembrane region" description="Helical" evidence="24">
    <location>
        <begin position="493"/>
        <end position="512"/>
    </location>
</feature>
<keyword evidence="15" id="KW-0007">Acetylation</keyword>
<dbReference type="GO" id="GO:0050661">
    <property type="term" value="F:NADP binding"/>
    <property type="evidence" value="ECO:0007669"/>
    <property type="project" value="TreeGrafter"/>
</dbReference>
<feature type="domain" description="Alanine dehydrogenase/pyridine nucleotide transhydrogenase N-terminal" evidence="26">
    <location>
        <begin position="43"/>
        <end position="176"/>
    </location>
</feature>
<evidence type="ECO:0000259" key="26">
    <source>
        <dbReference type="SMART" id="SM01003"/>
    </source>
</evidence>
<feature type="transmembrane region" description="Helical" evidence="24">
    <location>
        <begin position="562"/>
        <end position="580"/>
    </location>
</feature>
<dbReference type="Gene3D" id="3.40.50.1220">
    <property type="entry name" value="TPP-binding domain"/>
    <property type="match status" value="1"/>
</dbReference>
<dbReference type="NCBIfam" id="NF006942">
    <property type="entry name" value="PRK09424.1"/>
    <property type="match status" value="1"/>
</dbReference>
<dbReference type="GO" id="GO:0006740">
    <property type="term" value="P:NADPH regeneration"/>
    <property type="evidence" value="ECO:0007669"/>
    <property type="project" value="TreeGrafter"/>
</dbReference>
<dbReference type="SUPFAM" id="SSF51735">
    <property type="entry name" value="NAD(P)-binding Rossmann-fold domains"/>
    <property type="match status" value="1"/>
</dbReference>
<feature type="transmembrane region" description="Helical" evidence="24">
    <location>
        <begin position="827"/>
        <end position="847"/>
    </location>
</feature>
<dbReference type="GO" id="GO:0016491">
    <property type="term" value="F:oxidoreductase activity"/>
    <property type="evidence" value="ECO:0007669"/>
    <property type="project" value="InterPro"/>
</dbReference>
<feature type="transmembrane region" description="Helical" evidence="24">
    <location>
        <begin position="586"/>
        <end position="605"/>
    </location>
</feature>
<keyword evidence="18 24" id="KW-0472">Membrane</keyword>
<dbReference type="NCBIfam" id="TIGR00561">
    <property type="entry name" value="pntA"/>
    <property type="match status" value="1"/>
</dbReference>
<dbReference type="SUPFAM" id="SSF52283">
    <property type="entry name" value="Formate/glycerate dehydrogenase catalytic domain-like"/>
    <property type="match status" value="1"/>
</dbReference>
<keyword evidence="27" id="KW-1185">Reference proteome</keyword>
<dbReference type="Pfam" id="PF05222">
    <property type="entry name" value="AlaDh_PNT_N"/>
    <property type="match status" value="1"/>
</dbReference>
<keyword evidence="11" id="KW-0521">NADP</keyword>
<keyword evidence="10" id="KW-0999">Mitochondrion inner membrane</keyword>